<evidence type="ECO:0000313" key="7">
    <source>
        <dbReference type="EMBL" id="KAF5178060.1"/>
    </source>
</evidence>
<dbReference type="PANTHER" id="PTHR35703">
    <property type="entry name" value="HEME OXYGENASE 1, CHLOROPLASTIC-RELATED"/>
    <property type="match status" value="1"/>
</dbReference>
<dbReference type="GO" id="GO:0004392">
    <property type="term" value="F:heme oxygenase (decyclizing) activity"/>
    <property type="evidence" value="ECO:0007669"/>
    <property type="project" value="UniProtKB-EC"/>
</dbReference>
<evidence type="ECO:0000256" key="3">
    <source>
        <dbReference type="ARBA" id="ARBA00022617"/>
    </source>
</evidence>
<evidence type="ECO:0000313" key="8">
    <source>
        <dbReference type="Proteomes" id="UP000554482"/>
    </source>
</evidence>
<dbReference type="Gene3D" id="1.20.910.10">
    <property type="entry name" value="Heme oxygenase-like"/>
    <property type="match status" value="1"/>
</dbReference>
<dbReference type="InterPro" id="IPR016084">
    <property type="entry name" value="Haem_Oase-like_multi-hlx"/>
</dbReference>
<keyword evidence="8" id="KW-1185">Reference proteome</keyword>
<evidence type="ECO:0000256" key="1">
    <source>
        <dbReference type="ARBA" id="ARBA00006134"/>
    </source>
</evidence>
<keyword evidence="6" id="KW-0408">Iron</keyword>
<keyword evidence="5" id="KW-0560">Oxidoreductase</keyword>
<evidence type="ECO:0000256" key="5">
    <source>
        <dbReference type="ARBA" id="ARBA00023002"/>
    </source>
</evidence>
<keyword evidence="3" id="KW-0349">Heme</keyword>
<reference evidence="7 8" key="1">
    <citation type="submission" date="2020-06" db="EMBL/GenBank/DDBJ databases">
        <title>Transcriptomic and genomic resources for Thalictrum thalictroides and T. hernandezii: Facilitating candidate gene discovery in an emerging model plant lineage.</title>
        <authorList>
            <person name="Arias T."/>
            <person name="Riano-Pachon D.M."/>
            <person name="Di Stilio V.S."/>
        </authorList>
    </citation>
    <scope>NUCLEOTIDE SEQUENCE [LARGE SCALE GENOMIC DNA]</scope>
    <source>
        <strain evidence="8">cv. WT478/WT964</strain>
        <tissue evidence="7">Leaves</tissue>
    </source>
</reference>
<dbReference type="AlphaFoldDB" id="A0A7J6V111"/>
<organism evidence="7 8">
    <name type="scientific">Thalictrum thalictroides</name>
    <name type="common">Rue-anemone</name>
    <name type="synonym">Anemone thalictroides</name>
    <dbReference type="NCBI Taxonomy" id="46969"/>
    <lineage>
        <taxon>Eukaryota</taxon>
        <taxon>Viridiplantae</taxon>
        <taxon>Streptophyta</taxon>
        <taxon>Embryophyta</taxon>
        <taxon>Tracheophyta</taxon>
        <taxon>Spermatophyta</taxon>
        <taxon>Magnoliopsida</taxon>
        <taxon>Ranunculales</taxon>
        <taxon>Ranunculaceae</taxon>
        <taxon>Thalictroideae</taxon>
        <taxon>Thalictrum</taxon>
    </lineage>
</organism>
<evidence type="ECO:0000256" key="4">
    <source>
        <dbReference type="ARBA" id="ARBA00022723"/>
    </source>
</evidence>
<proteinExistence type="inferred from homology"/>
<comment type="similarity">
    <text evidence="1">Belongs to the heme oxygenase family.</text>
</comment>
<protein>
    <recommendedName>
        <fullName evidence="2">heme oxygenase (biliverdin-producing)</fullName>
        <ecNumber evidence="2">1.14.14.18</ecNumber>
    </recommendedName>
</protein>
<name>A0A7J6V111_THATH</name>
<evidence type="ECO:0000256" key="6">
    <source>
        <dbReference type="ARBA" id="ARBA00023004"/>
    </source>
</evidence>
<sequence length="66" mass="7805">VAEKILNGKELEFYKWDGDLSQLLNNVREMLNRVAESWSREEKNHCLEETEKSFKHSGEILRLILS</sequence>
<dbReference type="EMBL" id="JABWDY010040526">
    <property type="protein sequence ID" value="KAF5178060.1"/>
    <property type="molecule type" value="Genomic_DNA"/>
</dbReference>
<dbReference type="GO" id="GO:0010024">
    <property type="term" value="P:phytochromobilin biosynthetic process"/>
    <property type="evidence" value="ECO:0007669"/>
    <property type="project" value="TreeGrafter"/>
</dbReference>
<feature type="non-terminal residue" evidence="7">
    <location>
        <position position="1"/>
    </location>
</feature>
<dbReference type="EC" id="1.14.14.18" evidence="2"/>
<dbReference type="PANTHER" id="PTHR35703:SF2">
    <property type="entry name" value="HEME OXYGENASE 1, CHLOROPLASTIC-RELATED"/>
    <property type="match status" value="1"/>
</dbReference>
<accession>A0A7J6V111</accession>
<evidence type="ECO:0000256" key="2">
    <source>
        <dbReference type="ARBA" id="ARBA00012360"/>
    </source>
</evidence>
<dbReference type="Proteomes" id="UP000554482">
    <property type="component" value="Unassembled WGS sequence"/>
</dbReference>
<keyword evidence="4" id="KW-0479">Metal-binding</keyword>
<dbReference type="GO" id="GO:0046872">
    <property type="term" value="F:metal ion binding"/>
    <property type="evidence" value="ECO:0007669"/>
    <property type="project" value="UniProtKB-KW"/>
</dbReference>
<dbReference type="OrthoDB" id="652091at2759"/>
<comment type="caution">
    <text evidence="7">The sequence shown here is derived from an EMBL/GenBank/DDBJ whole genome shotgun (WGS) entry which is preliminary data.</text>
</comment>
<gene>
    <name evidence="7" type="ORF">FRX31_032351</name>
</gene>
<dbReference type="InterPro" id="IPR016951">
    <property type="entry name" value="Haem_Oase_decyc_pln"/>
</dbReference>
<dbReference type="SUPFAM" id="SSF48613">
    <property type="entry name" value="Heme oxygenase-like"/>
    <property type="match status" value="1"/>
</dbReference>